<reference evidence="4 5" key="1">
    <citation type="submission" date="2019-07" db="EMBL/GenBank/DDBJ databases">
        <title>Description of 53C-WASEF.</title>
        <authorList>
            <person name="Pitt A."/>
            <person name="Hahn M.W."/>
        </authorList>
    </citation>
    <scope>NUCLEOTIDE SEQUENCE [LARGE SCALE GENOMIC DNA]</scope>
    <source>
        <strain evidence="4 5">53C-WASEF</strain>
    </source>
</reference>
<accession>A0A556QRM2</accession>
<dbReference type="NCBIfam" id="TIGR02601">
    <property type="entry name" value="autotrns_rpt"/>
    <property type="match status" value="3"/>
</dbReference>
<organism evidence="4 5">
    <name type="scientific">Rariglobus hedericola</name>
    <dbReference type="NCBI Taxonomy" id="2597822"/>
    <lineage>
        <taxon>Bacteria</taxon>
        <taxon>Pseudomonadati</taxon>
        <taxon>Verrucomicrobiota</taxon>
        <taxon>Opitutia</taxon>
        <taxon>Opitutales</taxon>
        <taxon>Opitutaceae</taxon>
        <taxon>Rariglobus</taxon>
    </lineage>
</organism>
<feature type="signal peptide" evidence="2">
    <location>
        <begin position="1"/>
        <end position="36"/>
    </location>
</feature>
<dbReference type="Pfam" id="PF12951">
    <property type="entry name" value="PATR"/>
    <property type="match status" value="3"/>
</dbReference>
<gene>
    <name evidence="4" type="ORF">FPL22_08380</name>
</gene>
<evidence type="ECO:0000256" key="1">
    <source>
        <dbReference type="ARBA" id="ARBA00022729"/>
    </source>
</evidence>
<dbReference type="InterPro" id="IPR011050">
    <property type="entry name" value="Pectin_lyase_fold/virulence"/>
</dbReference>
<evidence type="ECO:0000259" key="3">
    <source>
        <dbReference type="Pfam" id="PF07589"/>
    </source>
</evidence>
<dbReference type="InterPro" id="IPR013425">
    <property type="entry name" value="Autotrns_rpt"/>
</dbReference>
<dbReference type="InterPro" id="IPR013424">
    <property type="entry name" value="Ice-binding_C"/>
</dbReference>
<evidence type="ECO:0000313" key="4">
    <source>
        <dbReference type="EMBL" id="TSJ79294.1"/>
    </source>
</evidence>
<sequence>MKALHCHRMRLRPFKSASVLGLAVLSAFSSSPFVHAASLYWDSDAAGTGNSITAGTGLGGSGNWDTLLGNWWSGSGTIDTTWTNGTNTAVFWGPTAGTVSLTAPITVGGLQFRTTGYMLDASVNALTFGSDSAIDLGGVAAATITGAVGGTGSVSLSRSSDSAGVFTAGTLNLNGTSTAGWSGATTIGNGTTLSLSANNQALVSTSAVTLNGGNITLANTSGGEAALNRVNDSAAITSNGGSITVTNTSGGATAYAETLGAVALTSGQLKIVSTHANEGGTQVLTLGGLTQTGTSTVAFGAGGGLNTGTNQIVVTGATATATGQIIGPWATVGISSTSQTDYAVYDANGNVLAANIAASAETLWASGATANNTLGGASALTATRNMNSLRYTGGATTLALGTFNLETNGILNAGSGLLTISGGGLIQQQGTAAANFYVNAGSNAITINSIIADNTGALTLIKTGSGALTLGANNTFTGNTIIHEGAVTATVAGAVDGNLVVGAVGGGATASFTNNSLIVGLNANKSVTIYSNGTVNFGGGAQNINSGIFIFGGAATGGNQLVVNNTAINMTGGSFAPNVAGNGFNNTFIINASSSTAVVSGNTRTNFGFQVADGAAEVDLLFSGAVTTSGANGSLVKSGAGLMLVTGNNLYQGVTTVSGGTLKAGRATNAFGSNSAVTLSNTAGVILDITGFNNAIGSLAGGGANGGNVTLGAATLTTGGNNTSTTYDGVISGTGGGLTKTGSGTQTLTRANTYTGTTTISAGTLALGSSGTIANSTVINLGTSGSQGTLDLTAKSSFAFGASQTLSGYGTVNIGGSKVVTVNGVLAPGNSAGIVNITGALALGSASTSNLEIVSRNGGAPVAGTDFDQVVVSGAVTFNGTLNINTTGLAGLVGGESFQLFSAGGTYTSGFTSVVMTGTYTPTFSNAGGVWTGSNAGLAFTFTESNGTLSVSAVPEPSTYALMAGAFALAGATLRNRKRRG</sequence>
<dbReference type="OrthoDB" id="174589at2"/>
<dbReference type="SUPFAM" id="SSF51126">
    <property type="entry name" value="Pectin lyase-like"/>
    <property type="match status" value="2"/>
</dbReference>
<evidence type="ECO:0000313" key="5">
    <source>
        <dbReference type="Proteomes" id="UP000315648"/>
    </source>
</evidence>
<evidence type="ECO:0000256" key="2">
    <source>
        <dbReference type="SAM" id="SignalP"/>
    </source>
</evidence>
<dbReference type="Pfam" id="PF07589">
    <property type="entry name" value="PEP-CTERM"/>
    <property type="match status" value="1"/>
</dbReference>
<comment type="caution">
    <text evidence="4">The sequence shown here is derived from an EMBL/GenBank/DDBJ whole genome shotgun (WGS) entry which is preliminary data.</text>
</comment>
<keyword evidence="5" id="KW-1185">Reference proteome</keyword>
<dbReference type="AlphaFoldDB" id="A0A556QRM2"/>
<protein>
    <submittedName>
        <fullName evidence="4">PEP-CTERM sorting domain-containing protein</fullName>
    </submittedName>
</protein>
<feature type="chain" id="PRO_5022176469" evidence="2">
    <location>
        <begin position="37"/>
        <end position="981"/>
    </location>
</feature>
<feature type="domain" description="Ice-binding protein C-terminal" evidence="3">
    <location>
        <begin position="953"/>
        <end position="978"/>
    </location>
</feature>
<proteinExistence type="predicted"/>
<name>A0A556QRM2_9BACT</name>
<keyword evidence="1 2" id="KW-0732">Signal</keyword>
<dbReference type="Proteomes" id="UP000315648">
    <property type="component" value="Unassembled WGS sequence"/>
</dbReference>
<dbReference type="EMBL" id="VMBG01000001">
    <property type="protein sequence ID" value="TSJ79294.1"/>
    <property type="molecule type" value="Genomic_DNA"/>
</dbReference>
<dbReference type="NCBIfam" id="TIGR02595">
    <property type="entry name" value="PEP_CTERM"/>
    <property type="match status" value="1"/>
</dbReference>
<dbReference type="RefSeq" id="WP_144229696.1">
    <property type="nucleotide sequence ID" value="NZ_CBCRVV010000020.1"/>
</dbReference>